<gene>
    <name evidence="2" type="ORF">ANCDUO_19070</name>
</gene>
<protein>
    <submittedName>
        <fullName evidence="2">Uncharacterized protein</fullName>
    </submittedName>
</protein>
<evidence type="ECO:0000256" key="1">
    <source>
        <dbReference type="SAM" id="MobiDB-lite"/>
    </source>
</evidence>
<accession>A0A0C2FW40</accession>
<dbReference type="AlphaFoldDB" id="A0A0C2FW40"/>
<sequence>MTDEARQKFLDMHNGYQKLPEDKQRMQFRDMHQSQEDEEDGMIILMS</sequence>
<evidence type="ECO:0000313" key="2">
    <source>
        <dbReference type="EMBL" id="KIH50849.1"/>
    </source>
</evidence>
<name>A0A0C2FW40_9BILA</name>
<dbReference type="Proteomes" id="UP000054047">
    <property type="component" value="Unassembled WGS sequence"/>
</dbReference>
<feature type="region of interest" description="Disordered" evidence="1">
    <location>
        <begin position="1"/>
        <end position="22"/>
    </location>
</feature>
<keyword evidence="3" id="KW-1185">Reference proteome</keyword>
<organism evidence="2 3">
    <name type="scientific">Ancylostoma duodenale</name>
    <dbReference type="NCBI Taxonomy" id="51022"/>
    <lineage>
        <taxon>Eukaryota</taxon>
        <taxon>Metazoa</taxon>
        <taxon>Ecdysozoa</taxon>
        <taxon>Nematoda</taxon>
        <taxon>Chromadorea</taxon>
        <taxon>Rhabditida</taxon>
        <taxon>Rhabditina</taxon>
        <taxon>Rhabditomorpha</taxon>
        <taxon>Strongyloidea</taxon>
        <taxon>Ancylostomatidae</taxon>
        <taxon>Ancylostomatinae</taxon>
        <taxon>Ancylostoma</taxon>
    </lineage>
</organism>
<dbReference type="EMBL" id="KN748400">
    <property type="protein sequence ID" value="KIH50849.1"/>
    <property type="molecule type" value="Genomic_DNA"/>
</dbReference>
<feature type="compositionally biased region" description="Basic and acidic residues" evidence="1">
    <location>
        <begin position="1"/>
        <end position="11"/>
    </location>
</feature>
<proteinExistence type="predicted"/>
<evidence type="ECO:0000313" key="3">
    <source>
        <dbReference type="Proteomes" id="UP000054047"/>
    </source>
</evidence>
<reference evidence="2 3" key="1">
    <citation type="submission" date="2013-12" db="EMBL/GenBank/DDBJ databases">
        <title>Draft genome of the parsitic nematode Ancylostoma duodenale.</title>
        <authorList>
            <person name="Mitreva M."/>
        </authorList>
    </citation>
    <scope>NUCLEOTIDE SEQUENCE [LARGE SCALE GENOMIC DNA]</scope>
    <source>
        <strain evidence="2 3">Zhejiang</strain>
    </source>
</reference>